<keyword evidence="2" id="KW-0808">Transferase</keyword>
<gene>
    <name evidence="2" type="ORF">ACFYXQ_19775</name>
</gene>
<comment type="caution">
    <text evidence="2">The sequence shown here is derived from an EMBL/GenBank/DDBJ whole genome shotgun (WGS) entry which is preliminary data.</text>
</comment>
<proteinExistence type="predicted"/>
<evidence type="ECO:0000259" key="1">
    <source>
        <dbReference type="PROSITE" id="PS51186"/>
    </source>
</evidence>
<dbReference type="EC" id="2.3.1.-" evidence="2"/>
<accession>A0ABW6S3K3</accession>
<evidence type="ECO:0000313" key="3">
    <source>
        <dbReference type="Proteomes" id="UP001601992"/>
    </source>
</evidence>
<keyword evidence="2" id="KW-0012">Acyltransferase</keyword>
<reference evidence="2 3" key="1">
    <citation type="submission" date="2024-10" db="EMBL/GenBank/DDBJ databases">
        <title>The Natural Products Discovery Center: Release of the First 8490 Sequenced Strains for Exploring Actinobacteria Biosynthetic Diversity.</title>
        <authorList>
            <person name="Kalkreuter E."/>
            <person name="Kautsar S.A."/>
            <person name="Yang D."/>
            <person name="Bader C.D."/>
            <person name="Teijaro C.N."/>
            <person name="Fluegel L."/>
            <person name="Davis C.M."/>
            <person name="Simpson J.R."/>
            <person name="Lauterbach L."/>
            <person name="Steele A.D."/>
            <person name="Gui C."/>
            <person name="Meng S."/>
            <person name="Li G."/>
            <person name="Viehrig K."/>
            <person name="Ye F."/>
            <person name="Su P."/>
            <person name="Kiefer A.F."/>
            <person name="Nichols A."/>
            <person name="Cepeda A.J."/>
            <person name="Yan W."/>
            <person name="Fan B."/>
            <person name="Jiang Y."/>
            <person name="Adhikari A."/>
            <person name="Zheng C.-J."/>
            <person name="Schuster L."/>
            <person name="Cowan T.M."/>
            <person name="Smanski M.J."/>
            <person name="Chevrette M.G."/>
            <person name="De Carvalho L.P.S."/>
            <person name="Shen B."/>
        </authorList>
    </citation>
    <scope>NUCLEOTIDE SEQUENCE [LARGE SCALE GENOMIC DNA]</scope>
    <source>
        <strain evidence="2 3">NPDC002593</strain>
    </source>
</reference>
<dbReference type="EMBL" id="JBIAQY010000006">
    <property type="protein sequence ID" value="MFF3570020.1"/>
    <property type="molecule type" value="Genomic_DNA"/>
</dbReference>
<evidence type="ECO:0000313" key="2">
    <source>
        <dbReference type="EMBL" id="MFF3570020.1"/>
    </source>
</evidence>
<dbReference type="InterPro" id="IPR016181">
    <property type="entry name" value="Acyl_CoA_acyltransferase"/>
</dbReference>
<dbReference type="SUPFAM" id="SSF55729">
    <property type="entry name" value="Acyl-CoA N-acyltransferases (Nat)"/>
    <property type="match status" value="1"/>
</dbReference>
<dbReference type="GO" id="GO:0016746">
    <property type="term" value="F:acyltransferase activity"/>
    <property type="evidence" value="ECO:0007669"/>
    <property type="project" value="UniProtKB-KW"/>
</dbReference>
<protein>
    <submittedName>
        <fullName evidence="2">GNAT family N-acetyltransferase</fullName>
        <ecNumber evidence="2">2.3.1.-</ecNumber>
    </submittedName>
</protein>
<name>A0ABW6S3K3_9NOCA</name>
<feature type="domain" description="N-acetyltransferase" evidence="1">
    <location>
        <begin position="25"/>
        <end position="191"/>
    </location>
</feature>
<organism evidence="2 3">
    <name type="scientific">Nocardia jiangxiensis</name>
    <dbReference type="NCBI Taxonomy" id="282685"/>
    <lineage>
        <taxon>Bacteria</taxon>
        <taxon>Bacillati</taxon>
        <taxon>Actinomycetota</taxon>
        <taxon>Actinomycetes</taxon>
        <taxon>Mycobacteriales</taxon>
        <taxon>Nocardiaceae</taxon>
        <taxon>Nocardia</taxon>
    </lineage>
</organism>
<dbReference type="Gene3D" id="3.40.630.30">
    <property type="match status" value="1"/>
</dbReference>
<dbReference type="Proteomes" id="UP001601992">
    <property type="component" value="Unassembled WGS sequence"/>
</dbReference>
<dbReference type="PROSITE" id="PS51186">
    <property type="entry name" value="GNAT"/>
    <property type="match status" value="1"/>
</dbReference>
<sequence length="191" mass="21583">MNTPDDLEFEHLTAAQARGRGNMVEDIYRASYVDAIASGDLFDSPFEFMRRFDSYTGPRNGDRFAYVLARVRGESAGQTWGWSLPPDAAWWSGFQPDPGLAGDFTVEDGERTFALSEIMVCAGYAGQGIARAMHDELLRSRPEGRATLLVEADNSRAYQRYIQWGWRKVGHLRPDWPDAPRFDVLLRDLAD</sequence>
<dbReference type="InterPro" id="IPR000182">
    <property type="entry name" value="GNAT_dom"/>
</dbReference>
<dbReference type="RefSeq" id="WP_387404533.1">
    <property type="nucleotide sequence ID" value="NZ_JBIAQY010000006.1"/>
</dbReference>
<keyword evidence="3" id="KW-1185">Reference proteome</keyword>